<dbReference type="EMBL" id="QZAO01000300">
    <property type="protein sequence ID" value="THW71049.1"/>
    <property type="molecule type" value="Genomic_DNA"/>
</dbReference>
<organism evidence="1 2">
    <name type="scientific">Aureobasidium pullulans</name>
    <name type="common">Black yeast</name>
    <name type="synonym">Pullularia pullulans</name>
    <dbReference type="NCBI Taxonomy" id="5580"/>
    <lineage>
        <taxon>Eukaryota</taxon>
        <taxon>Fungi</taxon>
        <taxon>Dikarya</taxon>
        <taxon>Ascomycota</taxon>
        <taxon>Pezizomycotina</taxon>
        <taxon>Dothideomycetes</taxon>
        <taxon>Dothideomycetidae</taxon>
        <taxon>Dothideales</taxon>
        <taxon>Saccotheciaceae</taxon>
        <taxon>Aureobasidium</taxon>
    </lineage>
</organism>
<dbReference type="AlphaFoldDB" id="A0A4S8ZX91"/>
<accession>A0A4S8ZX91</accession>
<dbReference type="Proteomes" id="UP000308802">
    <property type="component" value="Unassembled WGS sequence"/>
</dbReference>
<evidence type="ECO:0000313" key="2">
    <source>
        <dbReference type="Proteomes" id="UP000308802"/>
    </source>
</evidence>
<gene>
    <name evidence="1" type="ORF">D6D19_07468</name>
</gene>
<proteinExistence type="predicted"/>
<evidence type="ECO:0000313" key="1">
    <source>
        <dbReference type="EMBL" id="THW71049.1"/>
    </source>
</evidence>
<reference evidence="1 2" key="1">
    <citation type="submission" date="2018-10" db="EMBL/GenBank/DDBJ databases">
        <title>Fifty Aureobasidium pullulans genomes reveal a recombining polyextremotolerant generalist.</title>
        <authorList>
            <person name="Gostincar C."/>
            <person name="Turk M."/>
            <person name="Zajc J."/>
            <person name="Gunde-Cimerman N."/>
        </authorList>
    </citation>
    <scope>NUCLEOTIDE SEQUENCE [LARGE SCALE GENOMIC DNA]</scope>
    <source>
        <strain evidence="1 2">EXF-10659</strain>
    </source>
</reference>
<comment type="caution">
    <text evidence="1">The sequence shown here is derived from an EMBL/GenBank/DDBJ whole genome shotgun (WGS) entry which is preliminary data.</text>
</comment>
<sequence length="173" mass="20087">MSAVTRYRPEISKLSFLDDASPAEKQRFVTYFDLTRKETFTPRLLRVGWNAVRLYLAVKRSRFLTGSGLKTMSFYTIITTRNQYYFYHLEKLSVHGSSYQDNSQKTGEHTKVPVIPNTQLASIDNITMAKQAQAVLEAQEAEKQVRYDATAAARELEQQSFELLHFEWQIDDF</sequence>
<protein>
    <submittedName>
        <fullName evidence="1">Uncharacterized protein</fullName>
    </submittedName>
</protein>
<name>A0A4S8ZX91_AURPU</name>